<sequence length="90" mass="10572">MTRHLTRRACGKQPRFNWSRFVSGQGAEAYVTYRLYRRDNRNAVHMSMLTFLATDTRTYIAQRLNRARHQLRDKVEDIDLAALLSEDQAA</sequence>
<dbReference type="RefSeq" id="WP_130522233.1">
    <property type="nucleotide sequence ID" value="NZ_SHLZ01000001.1"/>
</dbReference>
<name>A0A4Q8LYX5_9GAMM</name>
<gene>
    <name evidence="1" type="ORF">EA656_00535</name>
</gene>
<proteinExistence type="predicted"/>
<evidence type="ECO:0000313" key="1">
    <source>
        <dbReference type="EMBL" id="TAA37200.1"/>
    </source>
</evidence>
<protein>
    <submittedName>
        <fullName evidence="1">Uncharacterized protein</fullName>
    </submittedName>
</protein>
<organism evidence="1 2">
    <name type="scientific">Pseudoxanthomonas winnipegensis</name>
    <dbReference type="NCBI Taxonomy" id="2480810"/>
    <lineage>
        <taxon>Bacteria</taxon>
        <taxon>Pseudomonadati</taxon>
        <taxon>Pseudomonadota</taxon>
        <taxon>Gammaproteobacteria</taxon>
        <taxon>Lysobacterales</taxon>
        <taxon>Lysobacteraceae</taxon>
        <taxon>Pseudoxanthomonas</taxon>
    </lineage>
</organism>
<accession>A0A4Q8LYX5</accession>
<dbReference type="AlphaFoldDB" id="A0A4Q8LYX5"/>
<evidence type="ECO:0000313" key="2">
    <source>
        <dbReference type="Proteomes" id="UP000292087"/>
    </source>
</evidence>
<comment type="caution">
    <text evidence="1">The sequence shown here is derived from an EMBL/GenBank/DDBJ whole genome shotgun (WGS) entry which is preliminary data.</text>
</comment>
<reference evidence="1 2" key="1">
    <citation type="submission" date="2019-02" db="EMBL/GenBank/DDBJ databases">
        <title>WGS of Pseudoxanthomonas species novum from clinical isolates.</title>
        <authorList>
            <person name="Bernier A.-M."/>
            <person name="Bernard K."/>
            <person name="Vachon A."/>
        </authorList>
    </citation>
    <scope>NUCLEOTIDE SEQUENCE [LARGE SCALE GENOMIC DNA]</scope>
    <source>
        <strain evidence="1 2">NML140781</strain>
    </source>
</reference>
<dbReference type="Proteomes" id="UP000292087">
    <property type="component" value="Unassembled WGS sequence"/>
</dbReference>
<dbReference type="EMBL" id="SHMF01000001">
    <property type="protein sequence ID" value="TAA37200.1"/>
    <property type="molecule type" value="Genomic_DNA"/>
</dbReference>